<organism evidence="5 6">
    <name type="scientific">Gymnopilus junonius</name>
    <name type="common">Spectacular rustgill mushroom</name>
    <name type="synonym">Gymnopilus spectabilis subsp. junonius</name>
    <dbReference type="NCBI Taxonomy" id="109634"/>
    <lineage>
        <taxon>Eukaryota</taxon>
        <taxon>Fungi</taxon>
        <taxon>Dikarya</taxon>
        <taxon>Basidiomycota</taxon>
        <taxon>Agaricomycotina</taxon>
        <taxon>Agaricomycetes</taxon>
        <taxon>Agaricomycetidae</taxon>
        <taxon>Agaricales</taxon>
        <taxon>Agaricineae</taxon>
        <taxon>Hymenogastraceae</taxon>
        <taxon>Gymnopilus</taxon>
    </lineage>
</organism>
<evidence type="ECO:0000256" key="3">
    <source>
        <dbReference type="ARBA" id="ARBA00022801"/>
    </source>
</evidence>
<dbReference type="PROSITE" id="PS50600">
    <property type="entry name" value="ULP_PROTEASE"/>
    <property type="match status" value="1"/>
</dbReference>
<feature type="domain" description="Ubiquitin-like protease family profile" evidence="4">
    <location>
        <begin position="165"/>
        <end position="335"/>
    </location>
</feature>
<reference evidence="5" key="1">
    <citation type="submission" date="2020-11" db="EMBL/GenBank/DDBJ databases">
        <authorList>
            <consortium name="DOE Joint Genome Institute"/>
            <person name="Ahrendt S."/>
            <person name="Riley R."/>
            <person name="Andreopoulos W."/>
            <person name="LaButti K."/>
            <person name="Pangilinan J."/>
            <person name="Ruiz-duenas F.J."/>
            <person name="Barrasa J.M."/>
            <person name="Sanchez-Garcia M."/>
            <person name="Camarero S."/>
            <person name="Miyauchi S."/>
            <person name="Serrano A."/>
            <person name="Linde D."/>
            <person name="Babiker R."/>
            <person name="Drula E."/>
            <person name="Ayuso-Fernandez I."/>
            <person name="Pacheco R."/>
            <person name="Padilla G."/>
            <person name="Ferreira P."/>
            <person name="Barriuso J."/>
            <person name="Kellner H."/>
            <person name="Castanera R."/>
            <person name="Alfaro M."/>
            <person name="Ramirez L."/>
            <person name="Pisabarro A.G."/>
            <person name="Kuo A."/>
            <person name="Tritt A."/>
            <person name="Lipzen A."/>
            <person name="He G."/>
            <person name="Yan M."/>
            <person name="Ng V."/>
            <person name="Cullen D."/>
            <person name="Martin F."/>
            <person name="Rosso M.-N."/>
            <person name="Henrissat B."/>
            <person name="Hibbett D."/>
            <person name="Martinez A.T."/>
            <person name="Grigoriev I.V."/>
        </authorList>
    </citation>
    <scope>NUCLEOTIDE SEQUENCE</scope>
    <source>
        <strain evidence="5">AH 44721</strain>
    </source>
</reference>
<dbReference type="AlphaFoldDB" id="A0A9P5TLZ7"/>
<evidence type="ECO:0000256" key="1">
    <source>
        <dbReference type="ARBA" id="ARBA00005234"/>
    </source>
</evidence>
<dbReference type="InterPro" id="IPR038765">
    <property type="entry name" value="Papain-like_cys_pep_sf"/>
</dbReference>
<dbReference type="OrthoDB" id="2979847at2759"/>
<evidence type="ECO:0000256" key="2">
    <source>
        <dbReference type="ARBA" id="ARBA00022670"/>
    </source>
</evidence>
<proteinExistence type="inferred from homology"/>
<keyword evidence="2" id="KW-0645">Protease</keyword>
<comment type="caution">
    <text evidence="5">The sequence shown here is derived from an EMBL/GenBank/DDBJ whole genome shotgun (WGS) entry which is preliminary data.</text>
</comment>
<dbReference type="GO" id="GO:0006508">
    <property type="term" value="P:proteolysis"/>
    <property type="evidence" value="ECO:0007669"/>
    <property type="project" value="UniProtKB-KW"/>
</dbReference>
<dbReference type="Gene3D" id="3.40.395.10">
    <property type="entry name" value="Adenoviral Proteinase, Chain A"/>
    <property type="match status" value="1"/>
</dbReference>
<dbReference type="GO" id="GO:0019783">
    <property type="term" value="F:ubiquitin-like protein peptidase activity"/>
    <property type="evidence" value="ECO:0007669"/>
    <property type="project" value="UniProtKB-ARBA"/>
</dbReference>
<comment type="similarity">
    <text evidence="1">Belongs to the peptidase C48 family.</text>
</comment>
<dbReference type="GO" id="GO:0008234">
    <property type="term" value="F:cysteine-type peptidase activity"/>
    <property type="evidence" value="ECO:0007669"/>
    <property type="project" value="InterPro"/>
</dbReference>
<evidence type="ECO:0000313" key="6">
    <source>
        <dbReference type="Proteomes" id="UP000724874"/>
    </source>
</evidence>
<name>A0A9P5TLZ7_GYMJU</name>
<evidence type="ECO:0000259" key="4">
    <source>
        <dbReference type="PROSITE" id="PS50600"/>
    </source>
</evidence>
<sequence length="369" mass="42360">MLPAVPPDIATQILPSQDLTILELLKFPLPIIRQESPHHPIHPQEFFSTQNPTTTDADTIRAAPVPPLPLLKQLESKAIDLQQVNSILCPHVPGLLGTWLPTWVLSFWIEAARIWPVKQEWISAEESLHAWKRSKKRTDQTMSLVNCVFDTFAHLSWTDNVKGFPAMPPMDILTTYTTKNWLKDEHENQMLHLLECQLTRTRNDEGVHIGNTFFVTKLLEIYRRPDRDDHYLNSANLSWLRNQGQEFGMGVLDKLATIVNVRQNHWVAVIVDFQSAQILYGDSLGSTINEELEEALTWWTFHHTAQYFPIQNLPITCQRDGYSCGLLAWNALATKLLPELHSLMDSGTVQDERLKVFLQVVARHDEKVR</sequence>
<protein>
    <recommendedName>
        <fullName evidence="4">Ubiquitin-like protease family profile domain-containing protein</fullName>
    </recommendedName>
</protein>
<dbReference type="Proteomes" id="UP000724874">
    <property type="component" value="Unassembled WGS sequence"/>
</dbReference>
<gene>
    <name evidence="5" type="ORF">CPB84DRAFT_1683234</name>
</gene>
<dbReference type="EMBL" id="JADNYJ010000071">
    <property type="protein sequence ID" value="KAF8891593.1"/>
    <property type="molecule type" value="Genomic_DNA"/>
</dbReference>
<dbReference type="Pfam" id="PF02902">
    <property type="entry name" value="Peptidase_C48"/>
    <property type="match status" value="1"/>
</dbReference>
<feature type="non-terminal residue" evidence="5">
    <location>
        <position position="369"/>
    </location>
</feature>
<evidence type="ECO:0000313" key="5">
    <source>
        <dbReference type="EMBL" id="KAF8891593.1"/>
    </source>
</evidence>
<dbReference type="InterPro" id="IPR003653">
    <property type="entry name" value="Peptidase_C48_C"/>
</dbReference>
<accession>A0A9P5TLZ7</accession>
<keyword evidence="3" id="KW-0378">Hydrolase</keyword>
<dbReference type="SUPFAM" id="SSF54001">
    <property type="entry name" value="Cysteine proteinases"/>
    <property type="match status" value="1"/>
</dbReference>
<keyword evidence="6" id="KW-1185">Reference proteome</keyword>